<reference evidence="2 3" key="1">
    <citation type="submission" date="2024-02" db="EMBL/GenBank/DDBJ databases">
        <title>Haloferula sargassicola NBRC 104335.</title>
        <authorList>
            <person name="Ichikawa N."/>
            <person name="Katano-Makiyama Y."/>
            <person name="Hidaka K."/>
        </authorList>
    </citation>
    <scope>NUCLEOTIDE SEQUENCE [LARGE SCALE GENOMIC DNA]</scope>
    <source>
        <strain evidence="2 3">NBRC 104335</strain>
    </source>
</reference>
<sequence length="358" mass="40495">MRTTLSAIVLLTTLCLHVLSAASPASDAARYAAAIDQINAAHLRKPGRVTEDELRGQIPQTALRALDRVLKARPSPETADALLKCGEAALDLADMERFQRIRERLQQVDPDRPDRIGDAVARDRFLVRGIGDFEAGYLNEFANVTEAILEAYDEVFGFKEWSKVAGKKIRIRIHLVPEITRPPHFAPQYPYHSEIDMPVVDDSEFRSPTPKGQMMFYGLCHELGHLIAMWGDRDTMEDHHAWAHYTGVTIVEHMSVTPKYRGVLEKLRDAQWRSLSLERRNQGEPSMTDRAGVLATLIRLHDVAGPRSIGAALNYMEKEAMGHRINHVRYYRFKDLRQALDQTIDDRQTKAAVGEVLP</sequence>
<evidence type="ECO:0000313" key="2">
    <source>
        <dbReference type="EMBL" id="GAA5484718.1"/>
    </source>
</evidence>
<organism evidence="2 3">
    <name type="scientific">Haloferula sargassicola</name>
    <dbReference type="NCBI Taxonomy" id="490096"/>
    <lineage>
        <taxon>Bacteria</taxon>
        <taxon>Pseudomonadati</taxon>
        <taxon>Verrucomicrobiota</taxon>
        <taxon>Verrucomicrobiia</taxon>
        <taxon>Verrucomicrobiales</taxon>
        <taxon>Verrucomicrobiaceae</taxon>
        <taxon>Haloferula</taxon>
    </lineage>
</organism>
<keyword evidence="3" id="KW-1185">Reference proteome</keyword>
<dbReference type="EMBL" id="BAABRI010000033">
    <property type="protein sequence ID" value="GAA5484718.1"/>
    <property type="molecule type" value="Genomic_DNA"/>
</dbReference>
<dbReference type="RefSeq" id="WP_353568825.1">
    <property type="nucleotide sequence ID" value="NZ_BAABRI010000033.1"/>
</dbReference>
<proteinExistence type="predicted"/>
<feature type="chain" id="PRO_5045674968" evidence="1">
    <location>
        <begin position="22"/>
        <end position="358"/>
    </location>
</feature>
<evidence type="ECO:0000256" key="1">
    <source>
        <dbReference type="SAM" id="SignalP"/>
    </source>
</evidence>
<protein>
    <submittedName>
        <fullName evidence="2">Uncharacterized protein</fullName>
    </submittedName>
</protein>
<evidence type="ECO:0000313" key="3">
    <source>
        <dbReference type="Proteomes" id="UP001476282"/>
    </source>
</evidence>
<accession>A0ABP9UT62</accession>
<keyword evidence="1" id="KW-0732">Signal</keyword>
<dbReference type="Proteomes" id="UP001476282">
    <property type="component" value="Unassembled WGS sequence"/>
</dbReference>
<feature type="signal peptide" evidence="1">
    <location>
        <begin position="1"/>
        <end position="21"/>
    </location>
</feature>
<comment type="caution">
    <text evidence="2">The sequence shown here is derived from an EMBL/GenBank/DDBJ whole genome shotgun (WGS) entry which is preliminary data.</text>
</comment>
<gene>
    <name evidence="2" type="ORF">Hsar01_03964</name>
</gene>
<name>A0ABP9UT62_9BACT</name>